<evidence type="ECO:0000313" key="1">
    <source>
        <dbReference type="EMBL" id="KAF2833090.1"/>
    </source>
</evidence>
<reference evidence="1" key="1">
    <citation type="journal article" date="2020" name="Stud. Mycol.">
        <title>101 Dothideomycetes genomes: a test case for predicting lifestyles and emergence of pathogens.</title>
        <authorList>
            <person name="Haridas S."/>
            <person name="Albert R."/>
            <person name="Binder M."/>
            <person name="Bloem J."/>
            <person name="Labutti K."/>
            <person name="Salamov A."/>
            <person name="Andreopoulos B."/>
            <person name="Baker S."/>
            <person name="Barry K."/>
            <person name="Bills G."/>
            <person name="Bluhm B."/>
            <person name="Cannon C."/>
            <person name="Castanera R."/>
            <person name="Culley D."/>
            <person name="Daum C."/>
            <person name="Ezra D."/>
            <person name="Gonzalez J."/>
            <person name="Henrissat B."/>
            <person name="Kuo A."/>
            <person name="Liang C."/>
            <person name="Lipzen A."/>
            <person name="Lutzoni F."/>
            <person name="Magnuson J."/>
            <person name="Mondo S."/>
            <person name="Nolan M."/>
            <person name="Ohm R."/>
            <person name="Pangilinan J."/>
            <person name="Park H.-J."/>
            <person name="Ramirez L."/>
            <person name="Alfaro M."/>
            <person name="Sun H."/>
            <person name="Tritt A."/>
            <person name="Yoshinaga Y."/>
            <person name="Zwiers L.-H."/>
            <person name="Turgeon B."/>
            <person name="Goodwin S."/>
            <person name="Spatafora J."/>
            <person name="Crous P."/>
            <person name="Grigoriev I."/>
        </authorList>
    </citation>
    <scope>NUCLEOTIDE SEQUENCE</scope>
    <source>
        <strain evidence="1">CBS 113818</strain>
    </source>
</reference>
<evidence type="ECO:0008006" key="3">
    <source>
        <dbReference type="Google" id="ProtNLM"/>
    </source>
</evidence>
<dbReference type="EMBL" id="MU006216">
    <property type="protein sequence ID" value="KAF2833090.1"/>
    <property type="molecule type" value="Genomic_DNA"/>
</dbReference>
<keyword evidence="2" id="KW-1185">Reference proteome</keyword>
<gene>
    <name evidence="1" type="ORF">CC86DRAFT_310751</name>
</gene>
<organism evidence="1 2">
    <name type="scientific">Ophiobolus disseminans</name>
    <dbReference type="NCBI Taxonomy" id="1469910"/>
    <lineage>
        <taxon>Eukaryota</taxon>
        <taxon>Fungi</taxon>
        <taxon>Dikarya</taxon>
        <taxon>Ascomycota</taxon>
        <taxon>Pezizomycotina</taxon>
        <taxon>Dothideomycetes</taxon>
        <taxon>Pleosporomycetidae</taxon>
        <taxon>Pleosporales</taxon>
        <taxon>Pleosporineae</taxon>
        <taxon>Phaeosphaeriaceae</taxon>
        <taxon>Ophiobolus</taxon>
    </lineage>
</organism>
<protein>
    <recommendedName>
        <fullName evidence="3">F-box domain-containing protein</fullName>
    </recommendedName>
</protein>
<evidence type="ECO:0000313" key="2">
    <source>
        <dbReference type="Proteomes" id="UP000799424"/>
    </source>
</evidence>
<dbReference type="Proteomes" id="UP000799424">
    <property type="component" value="Unassembled WGS sequence"/>
</dbReference>
<name>A0A6A7AIJ2_9PLEO</name>
<accession>A0A6A7AIJ2</accession>
<sequence>MATLCLSPGFQFLVSQRIPPELILKTIQHLPFEDGKRIASLCASPRIKSLIETYQYSITRSFMRKECRHALEDFPYEKQNDLEWLSRCVERYDVVDAVMDELTWRENCKAVEPHNVALVNTGLLLLYRLASMVDHETRLKFITSLPRNPLAAIYLALHHATLTARYHGHGWIHQQTTYGTYMDANQLSLRNELEFCFAEATLSVGPTFLYDILLNPSDPVGETTLLNFYHDHGTHDWEWPFLGDGVGEFEPPRTQGPQREAGRKGRSLFTTMLERMAELEKCLLIDLRPRVEAETDVKDHWLAYLSLDGKARLIRGLDVE</sequence>
<dbReference type="OrthoDB" id="5372859at2759"/>
<proteinExistence type="predicted"/>
<dbReference type="AlphaFoldDB" id="A0A6A7AIJ2"/>